<feature type="domain" description="Radical SAM core" evidence="7">
    <location>
        <begin position="52"/>
        <end position="275"/>
    </location>
</feature>
<evidence type="ECO:0000256" key="4">
    <source>
        <dbReference type="ARBA" id="ARBA00023004"/>
    </source>
</evidence>
<feature type="binding site" evidence="6">
    <location>
        <position position="67"/>
    </location>
    <ligand>
        <name>[4Fe-4S] cluster</name>
        <dbReference type="ChEBI" id="CHEBI:49883"/>
        <note>4Fe-4S-S-AdoMet</note>
    </ligand>
</feature>
<dbReference type="SUPFAM" id="SSF102114">
    <property type="entry name" value="Radical SAM enzymes"/>
    <property type="match status" value="1"/>
</dbReference>
<gene>
    <name evidence="8" type="ORF">SAMN04487931_104174</name>
</gene>
<evidence type="ECO:0000256" key="2">
    <source>
        <dbReference type="ARBA" id="ARBA00022691"/>
    </source>
</evidence>
<evidence type="ECO:0000256" key="3">
    <source>
        <dbReference type="ARBA" id="ARBA00022723"/>
    </source>
</evidence>
<evidence type="ECO:0000256" key="1">
    <source>
        <dbReference type="ARBA" id="ARBA00022485"/>
    </source>
</evidence>
<dbReference type="GO" id="GO:0016829">
    <property type="term" value="F:lyase activity"/>
    <property type="evidence" value="ECO:0007669"/>
    <property type="project" value="UniProtKB-KW"/>
</dbReference>
<dbReference type="Gene3D" id="3.20.20.70">
    <property type="entry name" value="Aldolase class I"/>
    <property type="match status" value="1"/>
</dbReference>
<comment type="cofactor">
    <cofactor evidence="6">
        <name>[4Fe-4S] cluster</name>
        <dbReference type="ChEBI" id="CHEBI:49883"/>
    </cofactor>
    <text evidence="6">Binds 1 [4Fe-4S] cluster. The cluster is coordinated with 3 cysteines and an exchangeable S-adenosyl-L-methionine.</text>
</comment>
<keyword evidence="5 6" id="KW-0411">Iron-sulfur</keyword>
<dbReference type="InterPro" id="IPR058240">
    <property type="entry name" value="rSAM_sf"/>
</dbReference>
<keyword evidence="2 6" id="KW-0949">S-adenosyl-L-methionine</keyword>
<dbReference type="SFLD" id="SFLDS00029">
    <property type="entry name" value="Radical_SAM"/>
    <property type="match status" value="1"/>
</dbReference>
<dbReference type="InterPro" id="IPR027596">
    <property type="entry name" value="AmmeMemoSam_rS"/>
</dbReference>
<keyword evidence="9" id="KW-1185">Reference proteome</keyword>
<dbReference type="RefSeq" id="WP_092232525.1">
    <property type="nucleotide sequence ID" value="NZ_FNLL01000004.1"/>
</dbReference>
<dbReference type="Proteomes" id="UP000199608">
    <property type="component" value="Unassembled WGS sequence"/>
</dbReference>
<dbReference type="GO" id="GO:0051539">
    <property type="term" value="F:4 iron, 4 sulfur cluster binding"/>
    <property type="evidence" value="ECO:0007669"/>
    <property type="project" value="UniProtKB-KW"/>
</dbReference>
<dbReference type="InterPro" id="IPR007197">
    <property type="entry name" value="rSAM"/>
</dbReference>
<protein>
    <submittedName>
        <fullName evidence="8">Pyruvate-formate lyase-activating enzyme</fullName>
    </submittedName>
</protein>
<dbReference type="PIRSF" id="PIRSF004869">
    <property type="entry name" value="PflX_prd"/>
    <property type="match status" value="1"/>
</dbReference>
<dbReference type="Pfam" id="PF04055">
    <property type="entry name" value="Radical_SAM"/>
    <property type="match status" value="1"/>
</dbReference>
<keyword evidence="8" id="KW-0670">Pyruvate</keyword>
<accession>A0A1H2FI89</accession>
<evidence type="ECO:0000313" key="8">
    <source>
        <dbReference type="EMBL" id="SDU07077.1"/>
    </source>
</evidence>
<evidence type="ECO:0000256" key="6">
    <source>
        <dbReference type="PIRSR" id="PIRSR004869-50"/>
    </source>
</evidence>
<dbReference type="PANTHER" id="PTHR30352">
    <property type="entry name" value="PYRUVATE FORMATE-LYASE-ACTIVATING ENZYME"/>
    <property type="match status" value="1"/>
</dbReference>
<dbReference type="PANTHER" id="PTHR30352:SF5">
    <property type="entry name" value="PYRUVATE FORMATE-LYASE 1-ACTIVATING ENZYME"/>
    <property type="match status" value="1"/>
</dbReference>
<keyword evidence="1" id="KW-0004">4Fe-4S</keyword>
<evidence type="ECO:0000313" key="9">
    <source>
        <dbReference type="Proteomes" id="UP000199608"/>
    </source>
</evidence>
<dbReference type="PROSITE" id="PS51918">
    <property type="entry name" value="RADICAL_SAM"/>
    <property type="match status" value="1"/>
</dbReference>
<evidence type="ECO:0000256" key="5">
    <source>
        <dbReference type="ARBA" id="ARBA00023014"/>
    </source>
</evidence>
<feature type="binding site" evidence="6">
    <location>
        <position position="74"/>
    </location>
    <ligand>
        <name>[4Fe-4S] cluster</name>
        <dbReference type="ChEBI" id="CHEBI:49883"/>
        <note>4Fe-4S-S-AdoMet</note>
    </ligand>
</feature>
<keyword evidence="8" id="KW-0456">Lyase</keyword>
<dbReference type="EMBL" id="FNLL01000004">
    <property type="protein sequence ID" value="SDU07077.1"/>
    <property type="molecule type" value="Genomic_DNA"/>
</dbReference>
<dbReference type="SFLD" id="SFLDG01101">
    <property type="entry name" value="Uncharacterised_Radical_SAM_Su"/>
    <property type="match status" value="1"/>
</dbReference>
<proteinExistence type="predicted"/>
<feature type="binding site" evidence="6">
    <location>
        <position position="71"/>
    </location>
    <ligand>
        <name>[4Fe-4S] cluster</name>
        <dbReference type="ChEBI" id="CHEBI:49883"/>
        <note>4Fe-4S-S-AdoMet</note>
    </ligand>
</feature>
<keyword evidence="3 6" id="KW-0479">Metal-binding</keyword>
<dbReference type="InterPro" id="IPR013785">
    <property type="entry name" value="Aldolase_TIM"/>
</dbReference>
<name>A0A1H2FI89_9BACT</name>
<dbReference type="GO" id="GO:0046872">
    <property type="term" value="F:metal ion binding"/>
    <property type="evidence" value="ECO:0007669"/>
    <property type="project" value="UniProtKB-KW"/>
</dbReference>
<dbReference type="AlphaFoldDB" id="A0A1H2FI89"/>
<organism evidence="8 9">
    <name type="scientific">Desulfobacula phenolica</name>
    <dbReference type="NCBI Taxonomy" id="90732"/>
    <lineage>
        <taxon>Bacteria</taxon>
        <taxon>Pseudomonadati</taxon>
        <taxon>Thermodesulfobacteriota</taxon>
        <taxon>Desulfobacteria</taxon>
        <taxon>Desulfobacterales</taxon>
        <taxon>Desulfobacteraceae</taxon>
        <taxon>Desulfobacula</taxon>
    </lineage>
</organism>
<keyword evidence="4 6" id="KW-0408">Iron</keyword>
<reference evidence="9" key="1">
    <citation type="submission" date="2016-10" db="EMBL/GenBank/DDBJ databases">
        <authorList>
            <person name="Varghese N."/>
            <person name="Submissions S."/>
        </authorList>
    </citation>
    <scope>NUCLEOTIDE SEQUENCE [LARGE SCALE GENOMIC DNA]</scope>
    <source>
        <strain evidence="9">DSM 3384</strain>
    </source>
</reference>
<dbReference type="InterPro" id="IPR034457">
    <property type="entry name" value="Organic_radical-activating"/>
</dbReference>
<dbReference type="InterPro" id="IPR016431">
    <property type="entry name" value="Pyrv-formate_lyase-activ_prd"/>
</dbReference>
<sequence>MKCNFCERRCDLTAGNSFCGMYREDGGRVVETYPDKWCTYFVSRVESVPFYHAYPGSRSMIIGTAGCNFRCRYCSNGFIACRNPADVQDVMYEFSPEKLVAMAQKLGCHNIVFNVNEPAVSLPSLLRVKAYAKKAGIPMGCLTNGYTTQESTRMMADIFSFVHVGLKGFSNAFYKKYVGVDSIEPILRNIKFFADRCHLEIASPVIEDVNDHELFDIATFIHDIHPHIPWHVFRLLPEHNMKGSVYPNIERMNQALESSRNLLPYVYFHNFVGSDWVNTLCPNCGATVIKRFSLGCSGDQLDEFLAPDNTCINCCTKIAMLGTKVAWDEKSGNIKSGDAKNHTVKEVG</sequence>
<evidence type="ECO:0000259" key="7">
    <source>
        <dbReference type="PROSITE" id="PS51918"/>
    </source>
</evidence>